<accession>A0A6G0X4D8</accession>
<dbReference type="AlphaFoldDB" id="A0A6G0X4D8"/>
<proteinExistence type="predicted"/>
<evidence type="ECO:0000313" key="2">
    <source>
        <dbReference type="Proteomes" id="UP000478052"/>
    </source>
</evidence>
<evidence type="ECO:0000313" key="1">
    <source>
        <dbReference type="EMBL" id="KAF0734801.1"/>
    </source>
</evidence>
<organism evidence="1 2">
    <name type="scientific">Aphis craccivora</name>
    <name type="common">Cowpea aphid</name>
    <dbReference type="NCBI Taxonomy" id="307492"/>
    <lineage>
        <taxon>Eukaryota</taxon>
        <taxon>Metazoa</taxon>
        <taxon>Ecdysozoa</taxon>
        <taxon>Arthropoda</taxon>
        <taxon>Hexapoda</taxon>
        <taxon>Insecta</taxon>
        <taxon>Pterygota</taxon>
        <taxon>Neoptera</taxon>
        <taxon>Paraneoptera</taxon>
        <taxon>Hemiptera</taxon>
        <taxon>Sternorrhyncha</taxon>
        <taxon>Aphidomorpha</taxon>
        <taxon>Aphidoidea</taxon>
        <taxon>Aphididae</taxon>
        <taxon>Aphidini</taxon>
        <taxon>Aphis</taxon>
        <taxon>Aphis</taxon>
    </lineage>
</organism>
<protein>
    <submittedName>
        <fullName evidence="1">Zinc finger MYM-type protein 1-like</fullName>
    </submittedName>
</protein>
<gene>
    <name evidence="1" type="ORF">FWK35_00025926</name>
</gene>
<name>A0A6G0X4D8_APHCR</name>
<comment type="caution">
    <text evidence="1">The sequence shown here is derived from an EMBL/GenBank/DDBJ whole genome shotgun (WGS) entry which is preliminary data.</text>
</comment>
<dbReference type="EMBL" id="VUJU01008157">
    <property type="protein sequence ID" value="KAF0734801.1"/>
    <property type="molecule type" value="Genomic_DNA"/>
</dbReference>
<feature type="non-terminal residue" evidence="1">
    <location>
        <position position="175"/>
    </location>
</feature>
<sequence length="175" mass="19855">MCSCANKIGLSDAVQNVTPILPLTTINNICYNDTAGTAADEHERFIENINVVETVVNPENPLEVYDTDKIDFNKNNEDDKKYDNNFVIINTKDPTKIKILVPLSYKLKKLILKNGPCQPNSGGKKNYKCLLNNGRHFRPEWFAKIMQDGTVIKRDWPTYSVSEDKVYCMSCMLTG</sequence>
<reference evidence="1 2" key="1">
    <citation type="submission" date="2019-08" db="EMBL/GenBank/DDBJ databases">
        <title>Whole genome of Aphis craccivora.</title>
        <authorList>
            <person name="Voronova N.V."/>
            <person name="Shulinski R.S."/>
            <person name="Bandarenka Y.V."/>
            <person name="Zhorov D.G."/>
            <person name="Warner D."/>
        </authorList>
    </citation>
    <scope>NUCLEOTIDE SEQUENCE [LARGE SCALE GENOMIC DNA]</scope>
    <source>
        <strain evidence="1">180601</strain>
        <tissue evidence="1">Whole Body</tissue>
    </source>
</reference>
<dbReference type="Proteomes" id="UP000478052">
    <property type="component" value="Unassembled WGS sequence"/>
</dbReference>
<keyword evidence="2" id="KW-1185">Reference proteome</keyword>